<keyword evidence="4 8" id="KW-0547">Nucleotide-binding</keyword>
<dbReference type="InterPro" id="IPR029044">
    <property type="entry name" value="Nucleotide-diphossugar_trans"/>
</dbReference>
<dbReference type="EMBL" id="MIJF01000030">
    <property type="protein sequence ID" value="OEF99183.1"/>
    <property type="molecule type" value="Genomic_DNA"/>
</dbReference>
<dbReference type="STRING" id="337097.BHF71_09725"/>
<dbReference type="Pfam" id="PF12804">
    <property type="entry name" value="NTP_transf_3"/>
    <property type="match status" value="1"/>
</dbReference>
<dbReference type="InterPro" id="IPR025877">
    <property type="entry name" value="MobA-like_NTP_Trfase"/>
</dbReference>
<reference evidence="10 11" key="1">
    <citation type="submission" date="2016-09" db="EMBL/GenBank/DDBJ databases">
        <title>Draft genome sequence for the type strain of Vulcanibacillus modesticaldus BR, a strictly anaerobic, moderately thermophilic, and nitrate-reducing bacterium from deep sea-hydrothermal vents of the Mid-Atlantic Ridge.</title>
        <authorList>
            <person name="Abin C.A."/>
            <person name="Hollibaugh J.T."/>
        </authorList>
    </citation>
    <scope>NUCLEOTIDE SEQUENCE [LARGE SCALE GENOMIC DNA]</scope>
    <source>
        <strain evidence="10 11">BR</strain>
    </source>
</reference>
<evidence type="ECO:0000313" key="10">
    <source>
        <dbReference type="EMBL" id="OEF99183.1"/>
    </source>
</evidence>
<dbReference type="GO" id="GO:0061603">
    <property type="term" value="F:molybdenum cofactor guanylyltransferase activity"/>
    <property type="evidence" value="ECO:0007669"/>
    <property type="project" value="UniProtKB-EC"/>
</dbReference>
<comment type="function">
    <text evidence="8">Transfers a GMP moiety from GTP to Mo-molybdopterin (Mo-MPT) cofactor (Moco or molybdenum cofactor) to form Mo-molybdopterin guanine dinucleotide (Mo-MGD) cofactor.</text>
</comment>
<feature type="binding site" evidence="8">
    <location>
        <position position="94"/>
    </location>
    <ligand>
        <name>Mg(2+)</name>
        <dbReference type="ChEBI" id="CHEBI:18420"/>
    </ligand>
</feature>
<feature type="domain" description="MobA-like NTP transferase" evidence="9">
    <location>
        <begin position="5"/>
        <end position="157"/>
    </location>
</feature>
<evidence type="ECO:0000256" key="7">
    <source>
        <dbReference type="ARBA" id="ARBA00023150"/>
    </source>
</evidence>
<dbReference type="OrthoDB" id="9788394at2"/>
<name>A0A1D2YU47_9BACI</name>
<dbReference type="PANTHER" id="PTHR19136:SF81">
    <property type="entry name" value="MOLYBDENUM COFACTOR GUANYLYLTRANSFERASE"/>
    <property type="match status" value="1"/>
</dbReference>
<keyword evidence="3 8" id="KW-0479">Metal-binding</keyword>
<keyword evidence="10" id="KW-0548">Nucleotidyltransferase</keyword>
<keyword evidence="5 8" id="KW-0460">Magnesium</keyword>
<evidence type="ECO:0000256" key="8">
    <source>
        <dbReference type="HAMAP-Rule" id="MF_00316"/>
    </source>
</evidence>
<dbReference type="GO" id="GO:0046872">
    <property type="term" value="F:metal ion binding"/>
    <property type="evidence" value="ECO:0007669"/>
    <property type="project" value="UniProtKB-KW"/>
</dbReference>
<evidence type="ECO:0000256" key="1">
    <source>
        <dbReference type="ARBA" id="ARBA00022490"/>
    </source>
</evidence>
<dbReference type="SUPFAM" id="SSF53448">
    <property type="entry name" value="Nucleotide-diphospho-sugar transferases"/>
    <property type="match status" value="1"/>
</dbReference>
<evidence type="ECO:0000256" key="4">
    <source>
        <dbReference type="ARBA" id="ARBA00022741"/>
    </source>
</evidence>
<dbReference type="Gene3D" id="3.90.550.10">
    <property type="entry name" value="Spore Coat Polysaccharide Biosynthesis Protein SpsA, Chain A"/>
    <property type="match status" value="1"/>
</dbReference>
<comment type="subcellular location">
    <subcellularLocation>
        <location evidence="8">Cytoplasm</location>
    </subcellularLocation>
</comment>
<dbReference type="InterPro" id="IPR013482">
    <property type="entry name" value="Molybde_CF_guanTrfase"/>
</dbReference>
<comment type="similarity">
    <text evidence="8">Belongs to the MobA family.</text>
</comment>
<evidence type="ECO:0000313" key="11">
    <source>
        <dbReference type="Proteomes" id="UP000243739"/>
    </source>
</evidence>
<dbReference type="CDD" id="cd02503">
    <property type="entry name" value="MobA"/>
    <property type="match status" value="1"/>
</dbReference>
<keyword evidence="7 8" id="KW-0501">Molybdenum cofactor biosynthesis</keyword>
<dbReference type="HAMAP" id="MF_00316">
    <property type="entry name" value="MobA"/>
    <property type="match status" value="1"/>
</dbReference>
<dbReference type="Proteomes" id="UP000243739">
    <property type="component" value="Unassembled WGS sequence"/>
</dbReference>
<comment type="caution">
    <text evidence="10">The sequence shown here is derived from an EMBL/GenBank/DDBJ whole genome shotgun (WGS) entry which is preliminary data.</text>
</comment>
<keyword evidence="2 8" id="KW-0808">Transferase</keyword>
<comment type="catalytic activity">
    <reaction evidence="8">
        <text>Mo-molybdopterin + GTP + H(+) = Mo-molybdopterin guanine dinucleotide + diphosphate</text>
        <dbReference type="Rhea" id="RHEA:34243"/>
        <dbReference type="ChEBI" id="CHEBI:15378"/>
        <dbReference type="ChEBI" id="CHEBI:33019"/>
        <dbReference type="ChEBI" id="CHEBI:37565"/>
        <dbReference type="ChEBI" id="CHEBI:71302"/>
        <dbReference type="ChEBI" id="CHEBI:71310"/>
        <dbReference type="EC" id="2.7.7.77"/>
    </reaction>
</comment>
<comment type="cofactor">
    <cofactor evidence="8">
        <name>Mg(2+)</name>
        <dbReference type="ChEBI" id="CHEBI:18420"/>
    </cofactor>
</comment>
<keyword evidence="1 8" id="KW-0963">Cytoplasm</keyword>
<evidence type="ECO:0000256" key="2">
    <source>
        <dbReference type="ARBA" id="ARBA00022679"/>
    </source>
</evidence>
<dbReference type="GO" id="GO:0006777">
    <property type="term" value="P:Mo-molybdopterin cofactor biosynthetic process"/>
    <property type="evidence" value="ECO:0007669"/>
    <property type="project" value="UniProtKB-KW"/>
</dbReference>
<dbReference type="GO" id="GO:0005737">
    <property type="term" value="C:cytoplasm"/>
    <property type="evidence" value="ECO:0007669"/>
    <property type="project" value="UniProtKB-SubCell"/>
</dbReference>
<keyword evidence="11" id="KW-1185">Reference proteome</keyword>
<feature type="binding site" evidence="8">
    <location>
        <position position="65"/>
    </location>
    <ligand>
        <name>GTP</name>
        <dbReference type="ChEBI" id="CHEBI:37565"/>
    </ligand>
</feature>
<sequence>MNAGAIILAGGKSKRMGTNKALLEINGRKVIEMVKDRLAEVFSEIILVTNNMEEYDFLGLPMVEDKIKGRGPLAGIHAGLSTSSFDINLIVACDMPFISPELAVYLIGQIEEYDVVTPKITGEIHPLFSVYNKSTLPIIEKHLLKDKLKIKELLKQLNVRVVTEEEIKYFLDDNLENLVFNMNSPMDYESVKSRIDNN</sequence>
<dbReference type="GO" id="GO:0005525">
    <property type="term" value="F:GTP binding"/>
    <property type="evidence" value="ECO:0007669"/>
    <property type="project" value="UniProtKB-UniRule"/>
</dbReference>
<evidence type="ECO:0000256" key="6">
    <source>
        <dbReference type="ARBA" id="ARBA00023134"/>
    </source>
</evidence>
<comment type="caution">
    <text evidence="8">Lacks conserved residue(s) required for the propagation of feature annotation.</text>
</comment>
<evidence type="ECO:0000259" key="9">
    <source>
        <dbReference type="Pfam" id="PF12804"/>
    </source>
</evidence>
<keyword evidence="6 8" id="KW-0342">GTP-binding</keyword>
<evidence type="ECO:0000256" key="5">
    <source>
        <dbReference type="ARBA" id="ARBA00022842"/>
    </source>
</evidence>
<protein>
    <recommendedName>
        <fullName evidence="8">Probable molybdenum cofactor guanylyltransferase</fullName>
        <shortName evidence="8">MoCo guanylyltransferase</shortName>
        <ecNumber evidence="8">2.7.7.77</ecNumber>
    </recommendedName>
    <alternativeName>
        <fullName evidence="8">GTP:molybdopterin guanylyltransferase</fullName>
    </alternativeName>
    <alternativeName>
        <fullName evidence="8">Mo-MPT guanylyltransferase</fullName>
    </alternativeName>
    <alternativeName>
        <fullName evidence="8">Molybdopterin guanylyltransferase</fullName>
    </alternativeName>
    <alternativeName>
        <fullName evidence="8">Molybdopterin-guanine dinucleotide synthase</fullName>
        <shortName evidence="8">MGD synthase</shortName>
    </alternativeName>
</protein>
<gene>
    <name evidence="8" type="primary">mobA</name>
    <name evidence="10" type="ORF">BHF71_09725</name>
</gene>
<proteinExistence type="inferred from homology"/>
<feature type="binding site" evidence="8">
    <location>
        <position position="94"/>
    </location>
    <ligand>
        <name>GTP</name>
        <dbReference type="ChEBI" id="CHEBI:37565"/>
    </ligand>
</feature>
<feature type="binding site" evidence="8">
    <location>
        <position position="20"/>
    </location>
    <ligand>
        <name>GTP</name>
        <dbReference type="ChEBI" id="CHEBI:37565"/>
    </ligand>
</feature>
<evidence type="ECO:0000256" key="3">
    <source>
        <dbReference type="ARBA" id="ARBA00022723"/>
    </source>
</evidence>
<dbReference type="AlphaFoldDB" id="A0A1D2YU47"/>
<dbReference type="EC" id="2.7.7.77" evidence="8"/>
<organism evidence="10 11">
    <name type="scientific">Vulcanibacillus modesticaldus</name>
    <dbReference type="NCBI Taxonomy" id="337097"/>
    <lineage>
        <taxon>Bacteria</taxon>
        <taxon>Bacillati</taxon>
        <taxon>Bacillota</taxon>
        <taxon>Bacilli</taxon>
        <taxon>Bacillales</taxon>
        <taxon>Bacillaceae</taxon>
        <taxon>Vulcanibacillus</taxon>
    </lineage>
</organism>
<comment type="domain">
    <text evidence="8">The N-terminal domain determines nucleotide recognition and specific binding, while the C-terminal domain determines the specific binding to the target protein.</text>
</comment>
<feature type="binding site" evidence="8">
    <location>
        <begin position="8"/>
        <end position="10"/>
    </location>
    <ligand>
        <name>GTP</name>
        <dbReference type="ChEBI" id="CHEBI:37565"/>
    </ligand>
</feature>
<dbReference type="PANTHER" id="PTHR19136">
    <property type="entry name" value="MOLYBDENUM COFACTOR GUANYLYLTRANSFERASE"/>
    <property type="match status" value="1"/>
</dbReference>
<dbReference type="RefSeq" id="WP_069656942.1">
    <property type="nucleotide sequence ID" value="NZ_MIJF01000030.1"/>
</dbReference>
<accession>A0A1D2YU47</accession>